<organism evidence="6 7">
    <name type="scientific">Aurantimonas endophytica</name>
    <dbReference type="NCBI Taxonomy" id="1522175"/>
    <lineage>
        <taxon>Bacteria</taxon>
        <taxon>Pseudomonadati</taxon>
        <taxon>Pseudomonadota</taxon>
        <taxon>Alphaproteobacteria</taxon>
        <taxon>Hyphomicrobiales</taxon>
        <taxon>Aurantimonadaceae</taxon>
        <taxon>Aurantimonas</taxon>
    </lineage>
</organism>
<dbReference type="PROSITE" id="PS51371">
    <property type="entry name" value="CBS"/>
    <property type="match status" value="2"/>
</dbReference>
<name>A0A7W6HG69_9HYPH</name>
<keyword evidence="1 2" id="KW-0129">CBS domain</keyword>
<keyword evidence="4" id="KW-0472">Membrane</keyword>
<dbReference type="Proteomes" id="UP000588647">
    <property type="component" value="Unassembled WGS sequence"/>
</dbReference>
<evidence type="ECO:0000256" key="1">
    <source>
        <dbReference type="ARBA" id="ARBA00023122"/>
    </source>
</evidence>
<dbReference type="Pfam" id="PF04982">
    <property type="entry name" value="TM_HPP"/>
    <property type="match status" value="1"/>
</dbReference>
<feature type="region of interest" description="Disordered" evidence="3">
    <location>
        <begin position="322"/>
        <end position="341"/>
    </location>
</feature>
<sequence length="341" mass="35339">MILFALPNSPLAQPWSAIVGNTISALAAFAVHQVTRDPTLAVGAAVGLAIGGMYLARALHPPGGAVALTAALNPAMIDTLGFRFVLGPVFFGTVALVLLAILWHRLNGRVYPFRQPDSDGPHATADKAAQQRLGLTAEELAGILANYRQSANLGVEDLARLIAAAEQTAAGRALADATCGAIMSRDLVTVGPGARAAQVADLFRKHGFSSIPVVAEDDVLLGVIFQLDLIRRARRDALRSKSGFGAAMAAIRRDRNSDILRAADVMTTGLPSVTPETPVASLLPLLSDGGEEAVPVMSEDRIVGIVTRTDLLSALARNTARSVGETPAATGDAVPGGPGKL</sequence>
<feature type="domain" description="CBS" evidence="5">
    <location>
        <begin position="183"/>
        <end position="240"/>
    </location>
</feature>
<dbReference type="EMBL" id="JACIEM010000004">
    <property type="protein sequence ID" value="MBB4004363.1"/>
    <property type="molecule type" value="Genomic_DNA"/>
</dbReference>
<evidence type="ECO:0000259" key="5">
    <source>
        <dbReference type="PROSITE" id="PS51371"/>
    </source>
</evidence>
<gene>
    <name evidence="6" type="ORF">GGR03_003451</name>
</gene>
<keyword evidence="7" id="KW-1185">Reference proteome</keyword>
<evidence type="ECO:0000256" key="4">
    <source>
        <dbReference type="SAM" id="Phobius"/>
    </source>
</evidence>
<feature type="transmembrane region" description="Helical" evidence="4">
    <location>
        <begin position="80"/>
        <end position="103"/>
    </location>
</feature>
<keyword evidence="4" id="KW-1133">Transmembrane helix</keyword>
<dbReference type="SMART" id="SM00116">
    <property type="entry name" value="CBS"/>
    <property type="match status" value="2"/>
</dbReference>
<dbReference type="InterPro" id="IPR046342">
    <property type="entry name" value="CBS_dom_sf"/>
</dbReference>
<dbReference type="AlphaFoldDB" id="A0A7W6HG69"/>
<dbReference type="InterPro" id="IPR000644">
    <property type="entry name" value="CBS_dom"/>
</dbReference>
<dbReference type="Gene3D" id="3.10.580.10">
    <property type="entry name" value="CBS-domain"/>
    <property type="match status" value="1"/>
</dbReference>
<dbReference type="Pfam" id="PF00571">
    <property type="entry name" value="CBS"/>
    <property type="match status" value="2"/>
</dbReference>
<feature type="transmembrane region" description="Helical" evidence="4">
    <location>
        <begin position="39"/>
        <end position="60"/>
    </location>
</feature>
<protein>
    <submittedName>
        <fullName evidence="6">CBS domain-containing membrane protein</fullName>
    </submittedName>
</protein>
<reference evidence="6 7" key="1">
    <citation type="submission" date="2020-08" db="EMBL/GenBank/DDBJ databases">
        <title>Genomic Encyclopedia of Type Strains, Phase IV (KMG-IV): sequencing the most valuable type-strain genomes for metagenomic binning, comparative biology and taxonomic classification.</title>
        <authorList>
            <person name="Goeker M."/>
        </authorList>
    </citation>
    <scope>NUCLEOTIDE SEQUENCE [LARGE SCALE GENOMIC DNA]</scope>
    <source>
        <strain evidence="6 7">DSM 103570</strain>
    </source>
</reference>
<proteinExistence type="predicted"/>
<dbReference type="InterPro" id="IPR051257">
    <property type="entry name" value="Diverse_CBS-Domain"/>
</dbReference>
<dbReference type="PANTHER" id="PTHR43080">
    <property type="entry name" value="CBS DOMAIN-CONTAINING PROTEIN CBSX3, MITOCHONDRIAL"/>
    <property type="match status" value="1"/>
</dbReference>
<dbReference type="SUPFAM" id="SSF54631">
    <property type="entry name" value="CBS-domain pair"/>
    <property type="match status" value="1"/>
</dbReference>
<accession>A0A7W6HG69</accession>
<feature type="domain" description="CBS" evidence="5">
    <location>
        <begin position="266"/>
        <end position="321"/>
    </location>
</feature>
<evidence type="ECO:0000313" key="6">
    <source>
        <dbReference type="EMBL" id="MBB4004363.1"/>
    </source>
</evidence>
<dbReference type="PANTHER" id="PTHR43080:SF29">
    <property type="entry name" value="OS02G0818000 PROTEIN"/>
    <property type="match status" value="1"/>
</dbReference>
<keyword evidence="4" id="KW-0812">Transmembrane</keyword>
<comment type="caution">
    <text evidence="6">The sequence shown here is derived from an EMBL/GenBank/DDBJ whole genome shotgun (WGS) entry which is preliminary data.</text>
</comment>
<evidence type="ECO:0000313" key="7">
    <source>
        <dbReference type="Proteomes" id="UP000588647"/>
    </source>
</evidence>
<evidence type="ECO:0000256" key="2">
    <source>
        <dbReference type="PROSITE-ProRule" id="PRU00703"/>
    </source>
</evidence>
<dbReference type="CDD" id="cd04600">
    <property type="entry name" value="CBS_pair_HPP_assoc"/>
    <property type="match status" value="1"/>
</dbReference>
<feature type="transmembrane region" description="Helical" evidence="4">
    <location>
        <begin position="12"/>
        <end position="32"/>
    </location>
</feature>
<evidence type="ECO:0000256" key="3">
    <source>
        <dbReference type="SAM" id="MobiDB-lite"/>
    </source>
</evidence>
<dbReference type="InterPro" id="IPR058581">
    <property type="entry name" value="TM_HPP"/>
</dbReference>